<name>A0AA44C662_9GAMM</name>
<dbReference type="EMBL" id="JAAPAP010000005">
    <property type="protein sequence ID" value="NHN77346.1"/>
    <property type="molecule type" value="Genomic_DNA"/>
</dbReference>
<dbReference type="RefSeq" id="WP_165892352.1">
    <property type="nucleotide sequence ID" value="NZ_JAAPAP010000005.1"/>
</dbReference>
<comment type="caution">
    <text evidence="1">The sequence shown here is derived from an EMBL/GenBank/DDBJ whole genome shotgun (WGS) entry which is preliminary data.</text>
</comment>
<proteinExistence type="predicted"/>
<dbReference type="AlphaFoldDB" id="A0AA44C662"/>
<evidence type="ECO:0000313" key="2">
    <source>
        <dbReference type="Proteomes" id="UP000736384"/>
    </source>
</evidence>
<dbReference type="Proteomes" id="UP000736384">
    <property type="component" value="Unassembled WGS sequence"/>
</dbReference>
<reference evidence="1" key="1">
    <citation type="submission" date="2020-03" db="EMBL/GenBank/DDBJ databases">
        <title>Genome assembly of Azotobacter chroococcum W5.</title>
        <authorList>
            <person name="Kannepalli A."/>
        </authorList>
    </citation>
    <scope>NUCLEOTIDE SEQUENCE</scope>
    <source>
        <strain evidence="1">W5</strain>
    </source>
</reference>
<sequence length="220" mass="24641">MSTSNEWFIQAVLAEVLDDADRGANVNVCNTIADKSLTACRSAKEVERLMEQNPTLRKELFGSLGIQRGRCAHMRDAAKMCATHRGGIQTETNVGLGFRVDTMPLGGQKGDTTWWRESKYLSLCDESGSPRSQAQLRRSAQVHVRQVLRQIDAAKKAGKSEAVKKLRKVYIVYSLGACRRAHFDIAKDILTRAVLSTAKEEQQRSRPETRIKFIPSVTKY</sequence>
<evidence type="ECO:0000313" key="1">
    <source>
        <dbReference type="EMBL" id="NHN77346.1"/>
    </source>
</evidence>
<accession>A0AA44C662</accession>
<gene>
    <name evidence="1" type="ORF">HA520_08585</name>
</gene>
<protein>
    <submittedName>
        <fullName evidence="1">Uncharacterized protein</fullName>
    </submittedName>
</protein>
<organism evidence="1 2">
    <name type="scientific">Azotobacter chroococcum</name>
    <dbReference type="NCBI Taxonomy" id="353"/>
    <lineage>
        <taxon>Bacteria</taxon>
        <taxon>Pseudomonadati</taxon>
        <taxon>Pseudomonadota</taxon>
        <taxon>Gammaproteobacteria</taxon>
        <taxon>Pseudomonadales</taxon>
        <taxon>Pseudomonadaceae</taxon>
        <taxon>Azotobacter</taxon>
    </lineage>
</organism>